<sequence length="17" mass="2086">MVQANRIENKENLHKFD</sequence>
<protein>
    <submittedName>
        <fullName evidence="1">Uncharacterized protein</fullName>
    </submittedName>
</protein>
<reference evidence="1 2" key="1">
    <citation type="journal article" date="2013" name="Proc. Natl. Acad. Sci. U.S.A.">
        <title>The king cobra genome reveals dynamic gene evolution and adaptation in the snake venom system.</title>
        <authorList>
            <person name="Vonk F.J."/>
            <person name="Casewell N.R."/>
            <person name="Henkel C.V."/>
            <person name="Heimberg A.M."/>
            <person name="Jansen H.J."/>
            <person name="McCleary R.J."/>
            <person name="Kerkkamp H.M."/>
            <person name="Vos R.A."/>
            <person name="Guerreiro I."/>
            <person name="Calvete J.J."/>
            <person name="Wuster W."/>
            <person name="Woods A.E."/>
            <person name="Logan J.M."/>
            <person name="Harrison R.A."/>
            <person name="Castoe T.A."/>
            <person name="de Koning A.P."/>
            <person name="Pollock D.D."/>
            <person name="Yandell M."/>
            <person name="Calderon D."/>
            <person name="Renjifo C."/>
            <person name="Currier R.B."/>
            <person name="Salgado D."/>
            <person name="Pla D."/>
            <person name="Sanz L."/>
            <person name="Hyder A.S."/>
            <person name="Ribeiro J.M."/>
            <person name="Arntzen J.W."/>
            <person name="van den Thillart G.E."/>
            <person name="Boetzer M."/>
            <person name="Pirovano W."/>
            <person name="Dirks R.P."/>
            <person name="Spaink H.P."/>
            <person name="Duboule D."/>
            <person name="McGlinn E."/>
            <person name="Kini R.M."/>
            <person name="Richardson M.K."/>
        </authorList>
    </citation>
    <scope>NUCLEOTIDE SEQUENCE</scope>
    <source>
        <tissue evidence="1">Blood</tissue>
    </source>
</reference>
<dbReference type="EMBL" id="AZIM01000130">
    <property type="protein sequence ID" value="ETE73152.1"/>
    <property type="molecule type" value="Genomic_DNA"/>
</dbReference>
<evidence type="ECO:0000313" key="2">
    <source>
        <dbReference type="Proteomes" id="UP000018936"/>
    </source>
</evidence>
<accession>V8PGZ4</accession>
<name>V8PGZ4_OPHHA</name>
<dbReference type="Proteomes" id="UP000018936">
    <property type="component" value="Unassembled WGS sequence"/>
</dbReference>
<proteinExistence type="predicted"/>
<gene>
    <name evidence="1" type="ORF">L345_01023</name>
</gene>
<evidence type="ECO:0000313" key="1">
    <source>
        <dbReference type="EMBL" id="ETE73152.1"/>
    </source>
</evidence>
<keyword evidence="2" id="KW-1185">Reference proteome</keyword>
<dbReference type="AlphaFoldDB" id="V8PGZ4"/>
<organism evidence="1 2">
    <name type="scientific">Ophiophagus hannah</name>
    <name type="common">King cobra</name>
    <name type="synonym">Naja hannah</name>
    <dbReference type="NCBI Taxonomy" id="8665"/>
    <lineage>
        <taxon>Eukaryota</taxon>
        <taxon>Metazoa</taxon>
        <taxon>Chordata</taxon>
        <taxon>Craniata</taxon>
        <taxon>Vertebrata</taxon>
        <taxon>Euteleostomi</taxon>
        <taxon>Lepidosauria</taxon>
        <taxon>Squamata</taxon>
        <taxon>Bifurcata</taxon>
        <taxon>Unidentata</taxon>
        <taxon>Episquamata</taxon>
        <taxon>Toxicofera</taxon>
        <taxon>Serpentes</taxon>
        <taxon>Colubroidea</taxon>
        <taxon>Elapidae</taxon>
        <taxon>Elapinae</taxon>
        <taxon>Ophiophagus</taxon>
    </lineage>
</organism>
<comment type="caution">
    <text evidence="1">The sequence shown here is derived from an EMBL/GenBank/DDBJ whole genome shotgun (WGS) entry which is preliminary data.</text>
</comment>